<name>A0A4R6KHM4_9ACTN</name>
<evidence type="ECO:0000256" key="2">
    <source>
        <dbReference type="ARBA" id="ARBA00007639"/>
    </source>
</evidence>
<proteinExistence type="inferred from homology"/>
<dbReference type="Proteomes" id="UP000295388">
    <property type="component" value="Unassembled WGS sequence"/>
</dbReference>
<protein>
    <submittedName>
        <fullName evidence="5">Ribose transport system substrate-binding protein</fullName>
    </submittedName>
</protein>
<dbReference type="PANTHER" id="PTHR46847">
    <property type="entry name" value="D-ALLOSE-BINDING PERIPLASMIC PROTEIN-RELATED"/>
    <property type="match status" value="1"/>
</dbReference>
<dbReference type="AlphaFoldDB" id="A0A4R6KHM4"/>
<dbReference type="OrthoDB" id="9800520at2"/>
<evidence type="ECO:0000313" key="5">
    <source>
        <dbReference type="EMBL" id="TDO50523.1"/>
    </source>
</evidence>
<dbReference type="SUPFAM" id="SSF53822">
    <property type="entry name" value="Periplasmic binding protein-like I"/>
    <property type="match status" value="1"/>
</dbReference>
<evidence type="ECO:0000313" key="6">
    <source>
        <dbReference type="Proteomes" id="UP000295388"/>
    </source>
</evidence>
<keyword evidence="3" id="KW-0732">Signal</keyword>
<evidence type="ECO:0000259" key="4">
    <source>
        <dbReference type="Pfam" id="PF13407"/>
    </source>
</evidence>
<sequence>MASRRLRPSVTIIMALGALTLGYVSACGSNAEGSSAGSAEHKIALITAARNNPFFSPMECGAKKALGELGGGKLEVSAPSTPGDVPGMVQIINAAMAKKPDAIVIDPIDTAAFSPALRAAKDKGIKVVLVDNTLTDAKSYDTAIGANNEVGGEQAGQEMVKALGGQGKVLTLNGFPGQETLTAREEGFKKAVSGSPGIDYLGVQYSKQDATTAASVTAAALAKTPDLKGIWATSYNDMIGAVNALKRANKLSQVTVIAWDTTEDQVKMVRDGEIHALVGQSPELMGYNGVQSAYKLFDGTTVPQSQPLDTLLITKSNVDDPKTAQYFYTTKCDS</sequence>
<dbReference type="InterPro" id="IPR025997">
    <property type="entry name" value="SBP_2_dom"/>
</dbReference>
<dbReference type="PANTHER" id="PTHR46847:SF1">
    <property type="entry name" value="D-ALLOSE-BINDING PERIPLASMIC PROTEIN-RELATED"/>
    <property type="match status" value="1"/>
</dbReference>
<reference evidence="5 6" key="1">
    <citation type="submission" date="2019-03" db="EMBL/GenBank/DDBJ databases">
        <title>Genomic Encyclopedia of Type Strains, Phase III (KMG-III): the genomes of soil and plant-associated and newly described type strains.</title>
        <authorList>
            <person name="Whitman W."/>
        </authorList>
    </citation>
    <scope>NUCLEOTIDE SEQUENCE [LARGE SCALE GENOMIC DNA]</scope>
    <source>
        <strain evidence="5 6">VKM Ac-2527</strain>
    </source>
</reference>
<dbReference type="GO" id="GO:0030246">
    <property type="term" value="F:carbohydrate binding"/>
    <property type="evidence" value="ECO:0007669"/>
    <property type="project" value="UniProtKB-ARBA"/>
</dbReference>
<comment type="caution">
    <text evidence="5">The sequence shown here is derived from an EMBL/GenBank/DDBJ whole genome shotgun (WGS) entry which is preliminary data.</text>
</comment>
<gene>
    <name evidence="5" type="ORF">EV643_10415</name>
</gene>
<dbReference type="EMBL" id="SNWQ01000004">
    <property type="protein sequence ID" value="TDO50523.1"/>
    <property type="molecule type" value="Genomic_DNA"/>
</dbReference>
<dbReference type="GO" id="GO:0030313">
    <property type="term" value="C:cell envelope"/>
    <property type="evidence" value="ECO:0007669"/>
    <property type="project" value="UniProtKB-SubCell"/>
</dbReference>
<comment type="subcellular location">
    <subcellularLocation>
        <location evidence="1">Cell envelope</location>
    </subcellularLocation>
</comment>
<feature type="domain" description="Periplasmic binding protein" evidence="4">
    <location>
        <begin position="43"/>
        <end position="300"/>
    </location>
</feature>
<dbReference type="InterPro" id="IPR028082">
    <property type="entry name" value="Peripla_BP_I"/>
</dbReference>
<keyword evidence="6" id="KW-1185">Reference proteome</keyword>
<evidence type="ECO:0000256" key="3">
    <source>
        <dbReference type="ARBA" id="ARBA00022729"/>
    </source>
</evidence>
<dbReference type="RefSeq" id="WP_133799732.1">
    <property type="nucleotide sequence ID" value="NZ_SNWQ01000004.1"/>
</dbReference>
<accession>A0A4R6KHM4</accession>
<organism evidence="5 6">
    <name type="scientific">Kribbella caucasensis</name>
    <dbReference type="NCBI Taxonomy" id="2512215"/>
    <lineage>
        <taxon>Bacteria</taxon>
        <taxon>Bacillati</taxon>
        <taxon>Actinomycetota</taxon>
        <taxon>Actinomycetes</taxon>
        <taxon>Propionibacteriales</taxon>
        <taxon>Kribbellaceae</taxon>
        <taxon>Kribbella</taxon>
    </lineage>
</organism>
<evidence type="ECO:0000256" key="1">
    <source>
        <dbReference type="ARBA" id="ARBA00004196"/>
    </source>
</evidence>
<dbReference type="Gene3D" id="3.40.50.2300">
    <property type="match status" value="2"/>
</dbReference>
<comment type="similarity">
    <text evidence="2">Belongs to the bacterial solute-binding protein 2 family.</text>
</comment>
<dbReference type="Pfam" id="PF13407">
    <property type="entry name" value="Peripla_BP_4"/>
    <property type="match status" value="1"/>
</dbReference>